<evidence type="ECO:0000259" key="3">
    <source>
        <dbReference type="Pfam" id="PF18962"/>
    </source>
</evidence>
<dbReference type="RefSeq" id="WP_379737829.1">
    <property type="nucleotide sequence ID" value="NZ_JBHSGW010000001.1"/>
</dbReference>
<dbReference type="EMBL" id="JBHSGW010000001">
    <property type="protein sequence ID" value="MFC4738699.1"/>
    <property type="molecule type" value="Genomic_DNA"/>
</dbReference>
<protein>
    <submittedName>
        <fullName evidence="4">T9SS type A sorting domain-containing protein</fullName>
    </submittedName>
</protein>
<evidence type="ECO:0000256" key="2">
    <source>
        <dbReference type="SAM" id="SignalP"/>
    </source>
</evidence>
<dbReference type="NCBIfam" id="TIGR04183">
    <property type="entry name" value="Por_Secre_tail"/>
    <property type="match status" value="1"/>
</dbReference>
<feature type="domain" description="Secretion system C-terminal sorting" evidence="3">
    <location>
        <begin position="213"/>
        <end position="282"/>
    </location>
</feature>
<gene>
    <name evidence="4" type="ORF">ACFO3U_01695</name>
</gene>
<organism evidence="4 5">
    <name type="scientific">Flavobacterium ponti</name>
    <dbReference type="NCBI Taxonomy" id="665133"/>
    <lineage>
        <taxon>Bacteria</taxon>
        <taxon>Pseudomonadati</taxon>
        <taxon>Bacteroidota</taxon>
        <taxon>Flavobacteriia</taxon>
        <taxon>Flavobacteriales</taxon>
        <taxon>Flavobacteriaceae</taxon>
        <taxon>Flavobacterium</taxon>
    </lineage>
</organism>
<dbReference type="Proteomes" id="UP001595885">
    <property type="component" value="Unassembled WGS sequence"/>
</dbReference>
<feature type="chain" id="PRO_5046792127" evidence="2">
    <location>
        <begin position="19"/>
        <end position="283"/>
    </location>
</feature>
<comment type="caution">
    <text evidence="4">The sequence shown here is derived from an EMBL/GenBank/DDBJ whole genome shotgun (WGS) entry which is preliminary data.</text>
</comment>
<dbReference type="Pfam" id="PF18962">
    <property type="entry name" value="Por_Secre_tail"/>
    <property type="match status" value="1"/>
</dbReference>
<keyword evidence="5" id="KW-1185">Reference proteome</keyword>
<sequence>MKKLYFLSLLLGSAIGFAQPVLTAVVDGPCTGGTPKMCEIFAKGTVDFTQFSIQNQTNAGTTWGATLDLSPLGTRTNEFVYVLNTGSLVFATPEFPSVVAGNSIEGGVLNLNGDDRIRIINTATTTVIDQFGVSDVDGTGTTWEWLDTYAKRNNGTGPDAGFVEANWTFAAVDGLDGTGTCSNATNPTLQTIVGLGGYTLSTKTFDAIAGLSLYPNPVSGNVLNITSAANLDMNVAIFDVLGKQVINTKVTNNTVNVSNLNAGVYIVKITEDGKTATRKLVVK</sequence>
<accession>A0ABV9P331</accession>
<keyword evidence="1 2" id="KW-0732">Signal</keyword>
<evidence type="ECO:0000313" key="4">
    <source>
        <dbReference type="EMBL" id="MFC4738699.1"/>
    </source>
</evidence>
<evidence type="ECO:0000313" key="5">
    <source>
        <dbReference type="Proteomes" id="UP001595885"/>
    </source>
</evidence>
<reference evidence="5" key="1">
    <citation type="journal article" date="2019" name="Int. J. Syst. Evol. Microbiol.">
        <title>The Global Catalogue of Microorganisms (GCM) 10K type strain sequencing project: providing services to taxonomists for standard genome sequencing and annotation.</title>
        <authorList>
            <consortium name="The Broad Institute Genomics Platform"/>
            <consortium name="The Broad Institute Genome Sequencing Center for Infectious Disease"/>
            <person name="Wu L."/>
            <person name="Ma J."/>
        </authorList>
    </citation>
    <scope>NUCLEOTIDE SEQUENCE [LARGE SCALE GENOMIC DNA]</scope>
    <source>
        <strain evidence="5">CCUG 50349</strain>
    </source>
</reference>
<name>A0ABV9P331_9FLAO</name>
<evidence type="ECO:0000256" key="1">
    <source>
        <dbReference type="ARBA" id="ARBA00022729"/>
    </source>
</evidence>
<feature type="signal peptide" evidence="2">
    <location>
        <begin position="1"/>
        <end position="18"/>
    </location>
</feature>
<proteinExistence type="predicted"/>
<dbReference type="InterPro" id="IPR026444">
    <property type="entry name" value="Secre_tail"/>
</dbReference>